<accession>A0A1G5ACZ3</accession>
<dbReference type="Proteomes" id="UP000183047">
    <property type="component" value="Unassembled WGS sequence"/>
</dbReference>
<evidence type="ECO:0000313" key="3">
    <source>
        <dbReference type="Proteomes" id="UP000183047"/>
    </source>
</evidence>
<dbReference type="InterPro" id="IPR051699">
    <property type="entry name" value="Rpn/YhgA-like_nuclease"/>
</dbReference>
<dbReference type="PANTHER" id="PTHR34611">
    <property type="match status" value="1"/>
</dbReference>
<dbReference type="RefSeq" id="WP_051198925.1">
    <property type="nucleotide sequence ID" value="NZ_FMUR01000003.1"/>
</dbReference>
<organism evidence="2 3">
    <name type="scientific">Butyrivibrio hungatei</name>
    <dbReference type="NCBI Taxonomy" id="185008"/>
    <lineage>
        <taxon>Bacteria</taxon>
        <taxon>Bacillati</taxon>
        <taxon>Bacillota</taxon>
        <taxon>Clostridia</taxon>
        <taxon>Lachnospirales</taxon>
        <taxon>Lachnospiraceae</taxon>
        <taxon>Butyrivibrio</taxon>
    </lineage>
</organism>
<keyword evidence="3" id="KW-1185">Reference proteome</keyword>
<evidence type="ECO:0000259" key="1">
    <source>
        <dbReference type="Pfam" id="PF04754"/>
    </source>
</evidence>
<gene>
    <name evidence="2" type="ORF">SAMN02910451_00131</name>
</gene>
<evidence type="ECO:0000313" key="2">
    <source>
        <dbReference type="EMBL" id="SCX75756.1"/>
    </source>
</evidence>
<dbReference type="OrthoDB" id="2027750at2"/>
<reference evidence="3" key="1">
    <citation type="submission" date="2016-10" db="EMBL/GenBank/DDBJ databases">
        <authorList>
            <person name="Varghese N."/>
            <person name="Submissions S."/>
        </authorList>
    </citation>
    <scope>NUCLEOTIDE SEQUENCE [LARGE SCALE GENOMIC DNA]</scope>
    <source>
        <strain evidence="3">XBD2006</strain>
    </source>
</reference>
<dbReference type="GO" id="GO:0006310">
    <property type="term" value="P:DNA recombination"/>
    <property type="evidence" value="ECO:0007669"/>
    <property type="project" value="TreeGrafter"/>
</dbReference>
<sequence length="287" mass="32911">MGKKDIAEKHFEEINKIFADIVNGTLFGGNQTIKEDELIDLPHKSQYKADDGKLHEQERDIVKRWSKENVIFSIIGIENQTTIDKDMVLRVIGYDGASYRSQLLEKNQSKRYPVITIVLYYGKEAWNAPRNLKERLDIPKCLDKYVSDYHINVFDISHMTNNEINTLFHSDFKILAKYMSGITDTADYNEQIEFPDPLLKIISVLTGNNHFEILRERFPKGGTTMNYLLDDAINKGLLEGKNEANRQTAINLIKNGVSLDTIIASIPDLPKDEIQKIFDSITQNEAK</sequence>
<dbReference type="PANTHER" id="PTHR34611:SF2">
    <property type="entry name" value="INACTIVE RECOMBINATION-PROMOTING NUCLEASE-LIKE PROTEIN RPNE-RELATED"/>
    <property type="match status" value="1"/>
</dbReference>
<dbReference type="AlphaFoldDB" id="A0A1G5ACZ3"/>
<protein>
    <submittedName>
        <fullName evidence="2">Putative transposase, YhgA-like</fullName>
    </submittedName>
</protein>
<feature type="domain" description="Transposase (putative) YhgA-like" evidence="1">
    <location>
        <begin position="77"/>
        <end position="190"/>
    </location>
</feature>
<proteinExistence type="predicted"/>
<dbReference type="GO" id="GO:1990238">
    <property type="term" value="F:double-stranded DNA endonuclease activity"/>
    <property type="evidence" value="ECO:0007669"/>
    <property type="project" value="TreeGrafter"/>
</dbReference>
<name>A0A1G5ACZ3_9FIRM</name>
<dbReference type="InterPro" id="IPR006842">
    <property type="entry name" value="Transposase_31"/>
</dbReference>
<dbReference type="EMBL" id="FMUR01000003">
    <property type="protein sequence ID" value="SCX75756.1"/>
    <property type="molecule type" value="Genomic_DNA"/>
</dbReference>
<dbReference type="Pfam" id="PF04754">
    <property type="entry name" value="Transposase_31"/>
    <property type="match status" value="1"/>
</dbReference>